<feature type="compositionally biased region" description="Acidic residues" evidence="1">
    <location>
        <begin position="174"/>
        <end position="192"/>
    </location>
</feature>
<reference evidence="2" key="1">
    <citation type="submission" date="2023-07" db="EMBL/GenBank/DDBJ databases">
        <title>draft genome sequence of fig (Ficus carica).</title>
        <authorList>
            <person name="Takahashi T."/>
            <person name="Nishimura K."/>
        </authorList>
    </citation>
    <scope>NUCLEOTIDE SEQUENCE</scope>
</reference>
<keyword evidence="3" id="KW-1185">Reference proteome</keyword>
<feature type="compositionally biased region" description="Gly residues" evidence="1">
    <location>
        <begin position="153"/>
        <end position="163"/>
    </location>
</feature>
<gene>
    <name evidence="2" type="ORF">TIFTF001_012230</name>
</gene>
<feature type="region of interest" description="Disordered" evidence="1">
    <location>
        <begin position="1"/>
        <end position="46"/>
    </location>
</feature>
<accession>A0AA87ZZZ5</accession>
<feature type="compositionally biased region" description="Low complexity" evidence="1">
    <location>
        <begin position="193"/>
        <end position="203"/>
    </location>
</feature>
<evidence type="ECO:0000313" key="3">
    <source>
        <dbReference type="Proteomes" id="UP001187192"/>
    </source>
</evidence>
<name>A0AA87ZZZ5_FICCA</name>
<dbReference type="EMBL" id="BTGU01000015">
    <property type="protein sequence ID" value="GMN43025.1"/>
    <property type="molecule type" value="Genomic_DNA"/>
</dbReference>
<protein>
    <submittedName>
        <fullName evidence="2">Uncharacterized protein</fullName>
    </submittedName>
</protein>
<organism evidence="2 3">
    <name type="scientific">Ficus carica</name>
    <name type="common">Common fig</name>
    <dbReference type="NCBI Taxonomy" id="3494"/>
    <lineage>
        <taxon>Eukaryota</taxon>
        <taxon>Viridiplantae</taxon>
        <taxon>Streptophyta</taxon>
        <taxon>Embryophyta</taxon>
        <taxon>Tracheophyta</taxon>
        <taxon>Spermatophyta</taxon>
        <taxon>Magnoliopsida</taxon>
        <taxon>eudicotyledons</taxon>
        <taxon>Gunneridae</taxon>
        <taxon>Pentapetalae</taxon>
        <taxon>rosids</taxon>
        <taxon>fabids</taxon>
        <taxon>Rosales</taxon>
        <taxon>Moraceae</taxon>
        <taxon>Ficeae</taxon>
        <taxon>Ficus</taxon>
    </lineage>
</organism>
<sequence length="213" mass="21396">MENGQSQSQSPRPSPVGGELGQGDDLLQRSGERRRKRGVPADGAGAVELEPGVEAAEVEAVAALRHHSQHLRSLVLAKADRAGGLLHHRRSRAVPLVRKLRVGVNDALVKTHDGAVVEVTPAVVVVVLGDEDDSGEDYAVMGVRVGGVGVGGKGGGGGGGGVRRGARGAAADVGSEEEEGEDDEEAEGDGDGVAEPQVGEVVGRAGGGGGVCC</sequence>
<feature type="region of interest" description="Disordered" evidence="1">
    <location>
        <begin position="153"/>
        <end position="213"/>
    </location>
</feature>
<feature type="compositionally biased region" description="Gly residues" evidence="1">
    <location>
        <begin position="204"/>
        <end position="213"/>
    </location>
</feature>
<dbReference type="Proteomes" id="UP001187192">
    <property type="component" value="Unassembled WGS sequence"/>
</dbReference>
<evidence type="ECO:0000313" key="2">
    <source>
        <dbReference type="EMBL" id="GMN43025.1"/>
    </source>
</evidence>
<dbReference type="AlphaFoldDB" id="A0AA87ZZZ5"/>
<evidence type="ECO:0000256" key="1">
    <source>
        <dbReference type="SAM" id="MobiDB-lite"/>
    </source>
</evidence>
<proteinExistence type="predicted"/>
<dbReference type="Gramene" id="FCD_00013590-RA">
    <property type="protein sequence ID" value="FCD_00013590-RA:cds"/>
    <property type="gene ID" value="FCD_00013590"/>
</dbReference>
<feature type="compositionally biased region" description="Low complexity" evidence="1">
    <location>
        <begin position="1"/>
        <end position="17"/>
    </location>
</feature>
<comment type="caution">
    <text evidence="2">The sequence shown here is derived from an EMBL/GenBank/DDBJ whole genome shotgun (WGS) entry which is preliminary data.</text>
</comment>